<dbReference type="GeneID" id="85318796"/>
<accession>A0AA40DFR1</accession>
<dbReference type="RefSeq" id="XP_060289443.1">
    <property type="nucleotide sequence ID" value="XM_060435526.1"/>
</dbReference>
<protein>
    <submittedName>
        <fullName evidence="2">Uncharacterized protein</fullName>
    </submittedName>
</protein>
<reference evidence="2" key="1">
    <citation type="submission" date="2023-06" db="EMBL/GenBank/DDBJ databases">
        <title>Genome-scale phylogeny and comparative genomics of the fungal order Sordariales.</title>
        <authorList>
            <consortium name="Lawrence Berkeley National Laboratory"/>
            <person name="Hensen N."/>
            <person name="Bonometti L."/>
            <person name="Westerberg I."/>
            <person name="Brannstrom I.O."/>
            <person name="Guillou S."/>
            <person name="Cros-Aarteil S."/>
            <person name="Calhoun S."/>
            <person name="Haridas S."/>
            <person name="Kuo A."/>
            <person name="Mondo S."/>
            <person name="Pangilinan J."/>
            <person name="Riley R."/>
            <person name="LaButti K."/>
            <person name="Andreopoulos B."/>
            <person name="Lipzen A."/>
            <person name="Chen C."/>
            <person name="Yanf M."/>
            <person name="Daum C."/>
            <person name="Ng V."/>
            <person name="Clum A."/>
            <person name="Steindorff A."/>
            <person name="Ohm R."/>
            <person name="Martin F."/>
            <person name="Silar P."/>
            <person name="Natvig D."/>
            <person name="Lalanne C."/>
            <person name="Gautier V."/>
            <person name="Ament-velasquez S.L."/>
            <person name="Kruys A."/>
            <person name="Hutchinson M.I."/>
            <person name="Powell A.J."/>
            <person name="Barry K."/>
            <person name="Miller A.N."/>
            <person name="Grigoriev I.V."/>
            <person name="Debuchy R."/>
            <person name="Gladieux P."/>
            <person name="Thoren M.H."/>
            <person name="Johannesson H."/>
        </authorList>
    </citation>
    <scope>NUCLEOTIDE SEQUENCE</scope>
    <source>
        <strain evidence="2">SMH2392-1A</strain>
    </source>
</reference>
<proteinExistence type="predicted"/>
<name>A0AA40DFR1_9PEZI</name>
<comment type="caution">
    <text evidence="2">The sequence shown here is derived from an EMBL/GenBank/DDBJ whole genome shotgun (WGS) entry which is preliminary data.</text>
</comment>
<keyword evidence="3" id="KW-1185">Reference proteome</keyword>
<organism evidence="2 3">
    <name type="scientific">Lasiosphaeria miniovina</name>
    <dbReference type="NCBI Taxonomy" id="1954250"/>
    <lineage>
        <taxon>Eukaryota</taxon>
        <taxon>Fungi</taxon>
        <taxon>Dikarya</taxon>
        <taxon>Ascomycota</taxon>
        <taxon>Pezizomycotina</taxon>
        <taxon>Sordariomycetes</taxon>
        <taxon>Sordariomycetidae</taxon>
        <taxon>Sordariales</taxon>
        <taxon>Lasiosphaeriaceae</taxon>
        <taxon>Lasiosphaeria</taxon>
    </lineage>
</organism>
<dbReference type="EMBL" id="JAUIRO010000009">
    <property type="protein sequence ID" value="KAK0701779.1"/>
    <property type="molecule type" value="Genomic_DNA"/>
</dbReference>
<sequence length="183" mass="20240">MALNRNWVPMGSKIVRGQGDRHGGDGAEADSSGGPMPGRELEVDWPTLLVEAGDSETLAELRNNMKWWFSASDNQVKIVLLAKFDRVQDHIILEKWIEAPAPSQPGASTLIPDCAQVITITRDPGITNTDPLQFDHTSYIVSSSGALRLEFDHLFLRQPAAKGEGDIIISIQDLQAYTVNFWR</sequence>
<evidence type="ECO:0000256" key="1">
    <source>
        <dbReference type="SAM" id="MobiDB-lite"/>
    </source>
</evidence>
<feature type="region of interest" description="Disordered" evidence="1">
    <location>
        <begin position="14"/>
        <end position="38"/>
    </location>
</feature>
<gene>
    <name evidence="2" type="ORF">B0T26DRAFT_530007</name>
</gene>
<dbReference type="AlphaFoldDB" id="A0AA40DFR1"/>
<evidence type="ECO:0000313" key="3">
    <source>
        <dbReference type="Proteomes" id="UP001172101"/>
    </source>
</evidence>
<dbReference type="Proteomes" id="UP001172101">
    <property type="component" value="Unassembled WGS sequence"/>
</dbReference>
<evidence type="ECO:0000313" key="2">
    <source>
        <dbReference type="EMBL" id="KAK0701779.1"/>
    </source>
</evidence>